<sequence>MSDAGYPQAAGTARDEYMAIKEGPSIPAGYIDLDYGTCGFRGSVETPPNHLDHVVYRCGVLLAAMPFLRNPERLYHAEVTSNESDDLKDTLKDEPVLAAGVVITASHNDATENGIKLLEGNGYLMDASWESEFNGLVNFRGNLSLAVSSLLHKHRLTPVRRNKVPYRILIGYDTRASSPHLAELFKEGVSAMAAVLKLEKTESVDIGIVTTPTVSFLLKNNMIACTDDSGYVSALKGAFNSTVNSLIALGYLGNSAGNGKNRSLYYDCSYGVGGHTVFKFFDCLRRISIDGYVCNSPLETTEDTNRLLNHRCGAHYVLNSRKPPESIEKLSFDGQWFCSFDGDADRLVYFTPHNNSILLIDGIRLLVVSMKFLKLILEGWQKYGGQTLSVGILINNYANGGAIKYIKELIMQWNRMDNWVQWNLEFCKVGVKHMQAKATNYHISMFYESNGHGNIIFNKDISLAGVNRSSEYRHLLVNVARMFNNPIGDAIANSLFVELALQVLCLEYDDILHFYHDLPYVNATVRIPQEKLCIFRTRPDIDTIIVEPPELQRLIELFVAKIDGARAFIRPSGTEPLCRVYAEAPTEEQVHLLADSISNHLKLFI</sequence>
<evidence type="ECO:0000256" key="5">
    <source>
        <dbReference type="ARBA" id="ARBA00023235"/>
    </source>
</evidence>
<dbReference type="InterPro" id="IPR049022">
    <property type="entry name" value="AMG1_III"/>
</dbReference>
<dbReference type="GO" id="GO:0006048">
    <property type="term" value="P:UDP-N-acetylglucosamine biosynthetic process"/>
    <property type="evidence" value="ECO:0007669"/>
    <property type="project" value="TreeGrafter"/>
</dbReference>
<dbReference type="Proteomes" id="UP001057455">
    <property type="component" value="Unassembled WGS sequence"/>
</dbReference>
<dbReference type="SUPFAM" id="SSF55957">
    <property type="entry name" value="Phosphoglucomutase, C-terminal domain"/>
    <property type="match status" value="1"/>
</dbReference>
<name>A0A9W5TD11_BABOV</name>
<evidence type="ECO:0000259" key="6">
    <source>
        <dbReference type="Pfam" id="PF00408"/>
    </source>
</evidence>
<feature type="domain" description="Phosphoacetylglucosamine mutase AMG1" evidence="9">
    <location>
        <begin position="262"/>
        <end position="348"/>
    </location>
</feature>
<dbReference type="PANTHER" id="PTHR45955:SF1">
    <property type="entry name" value="PHOSPHOACETYLGLUCOSAMINE MUTASE"/>
    <property type="match status" value="1"/>
</dbReference>
<dbReference type="InterPro" id="IPR005843">
    <property type="entry name" value="A-D-PHexomutase_C"/>
</dbReference>
<keyword evidence="3" id="KW-0479">Metal-binding</keyword>
<evidence type="ECO:0000256" key="3">
    <source>
        <dbReference type="ARBA" id="ARBA00022723"/>
    </source>
</evidence>
<dbReference type="OrthoDB" id="1928at2759"/>
<comment type="caution">
    <text evidence="10">The sequence shown here is derived from an EMBL/GenBank/DDBJ whole genome shotgun (WGS) entry which is preliminary data.</text>
</comment>
<dbReference type="Pfam" id="PF21404">
    <property type="entry name" value="AMG1_III"/>
    <property type="match status" value="1"/>
</dbReference>
<evidence type="ECO:0000259" key="7">
    <source>
        <dbReference type="Pfam" id="PF02878"/>
    </source>
</evidence>
<dbReference type="Gene3D" id="3.30.310.50">
    <property type="entry name" value="Alpha-D-phosphohexomutase, C-terminal domain"/>
    <property type="match status" value="1"/>
</dbReference>
<evidence type="ECO:0000313" key="10">
    <source>
        <dbReference type="EMBL" id="GFE55280.1"/>
    </source>
</evidence>
<gene>
    <name evidence="10" type="ORF">BaOVIS_026840</name>
</gene>
<dbReference type="InterPro" id="IPR049023">
    <property type="entry name" value="AMG1_II"/>
</dbReference>
<comment type="similarity">
    <text evidence="2">Belongs to the phosphohexose mutase family.</text>
</comment>
<organism evidence="10 11">
    <name type="scientific">Babesia ovis</name>
    <dbReference type="NCBI Taxonomy" id="5869"/>
    <lineage>
        <taxon>Eukaryota</taxon>
        <taxon>Sar</taxon>
        <taxon>Alveolata</taxon>
        <taxon>Apicomplexa</taxon>
        <taxon>Aconoidasida</taxon>
        <taxon>Piroplasmida</taxon>
        <taxon>Babesiidae</taxon>
        <taxon>Babesia</taxon>
    </lineage>
</organism>
<evidence type="ECO:0000256" key="4">
    <source>
        <dbReference type="ARBA" id="ARBA00022842"/>
    </source>
</evidence>
<evidence type="ECO:0000256" key="2">
    <source>
        <dbReference type="ARBA" id="ARBA00010231"/>
    </source>
</evidence>
<feature type="domain" description="Alpha-D-phosphohexomutase alpha/beta/alpha" evidence="7">
    <location>
        <begin position="97"/>
        <end position="128"/>
    </location>
</feature>
<evidence type="ECO:0000256" key="1">
    <source>
        <dbReference type="ARBA" id="ARBA00001946"/>
    </source>
</evidence>
<dbReference type="Pfam" id="PF02878">
    <property type="entry name" value="PGM_PMM_I"/>
    <property type="match status" value="2"/>
</dbReference>
<proteinExistence type="inferred from homology"/>
<comment type="cofactor">
    <cofactor evidence="1">
        <name>Mg(2+)</name>
        <dbReference type="ChEBI" id="CHEBI:18420"/>
    </cofactor>
</comment>
<dbReference type="PANTHER" id="PTHR45955">
    <property type="entry name" value="PHOSPHOACETYLGLUCOSAMINE MUTASE"/>
    <property type="match status" value="1"/>
</dbReference>
<dbReference type="GO" id="GO:0004610">
    <property type="term" value="F:phosphoacetylglucosamine mutase activity"/>
    <property type="evidence" value="ECO:0007669"/>
    <property type="project" value="TreeGrafter"/>
</dbReference>
<evidence type="ECO:0000259" key="8">
    <source>
        <dbReference type="Pfam" id="PF21404"/>
    </source>
</evidence>
<dbReference type="GO" id="GO:0046872">
    <property type="term" value="F:metal ion binding"/>
    <property type="evidence" value="ECO:0007669"/>
    <property type="project" value="UniProtKB-KW"/>
</dbReference>
<accession>A0A9W5TD11</accession>
<reference evidence="10" key="1">
    <citation type="submission" date="2019-12" db="EMBL/GenBank/DDBJ databases">
        <title>Genome sequence of Babesia ovis.</title>
        <authorList>
            <person name="Yamagishi J."/>
            <person name="Sevinc F."/>
            <person name="Xuan X."/>
        </authorList>
    </citation>
    <scope>NUCLEOTIDE SEQUENCE</scope>
    <source>
        <strain evidence="10">Selcuk</strain>
    </source>
</reference>
<dbReference type="SUPFAM" id="SSF53738">
    <property type="entry name" value="Phosphoglucomutase, first 3 domains"/>
    <property type="match status" value="3"/>
</dbReference>
<dbReference type="InterPro" id="IPR005844">
    <property type="entry name" value="A-D-PHexomutase_a/b/a-I"/>
</dbReference>
<dbReference type="Pfam" id="PF21405">
    <property type="entry name" value="AMG1_II"/>
    <property type="match status" value="1"/>
</dbReference>
<dbReference type="InterPro" id="IPR036900">
    <property type="entry name" value="A-D-PHexomutase_C_sf"/>
</dbReference>
<dbReference type="GO" id="GO:0005975">
    <property type="term" value="P:carbohydrate metabolic process"/>
    <property type="evidence" value="ECO:0007669"/>
    <property type="project" value="InterPro"/>
</dbReference>
<dbReference type="Pfam" id="PF00408">
    <property type="entry name" value="PGM_PMM_IV"/>
    <property type="match status" value="1"/>
</dbReference>
<feature type="domain" description="Phosphoacetylglucosamine mutase AMG1" evidence="8">
    <location>
        <begin position="361"/>
        <end position="503"/>
    </location>
</feature>
<evidence type="ECO:0000313" key="11">
    <source>
        <dbReference type="Proteomes" id="UP001057455"/>
    </source>
</evidence>
<keyword evidence="4" id="KW-0460">Magnesium</keyword>
<keyword evidence="11" id="KW-1185">Reference proteome</keyword>
<feature type="domain" description="Alpha-D-phosphohexomutase C-terminal" evidence="6">
    <location>
        <begin position="562"/>
        <end position="598"/>
    </location>
</feature>
<feature type="domain" description="Alpha-D-phosphohexomutase alpha/beta/alpha" evidence="7">
    <location>
        <begin position="165"/>
        <end position="221"/>
    </location>
</feature>
<dbReference type="EMBL" id="BLIY01000018">
    <property type="protein sequence ID" value="GFE55280.1"/>
    <property type="molecule type" value="Genomic_DNA"/>
</dbReference>
<dbReference type="AlphaFoldDB" id="A0A9W5TD11"/>
<protein>
    <submittedName>
        <fullName evidence="10">Phosphoacetylglucosamine mutase</fullName>
    </submittedName>
</protein>
<evidence type="ECO:0000259" key="9">
    <source>
        <dbReference type="Pfam" id="PF21405"/>
    </source>
</evidence>
<keyword evidence="5" id="KW-0413">Isomerase</keyword>
<dbReference type="InterPro" id="IPR016055">
    <property type="entry name" value="A-D-PHexomutase_a/b/a-I/II/III"/>
</dbReference>
<dbReference type="Gene3D" id="3.40.120.10">
    <property type="entry name" value="Alpha-D-Glucose-1,6-Bisphosphate, subunit A, domain 3"/>
    <property type="match status" value="2"/>
</dbReference>